<evidence type="ECO:0000313" key="1">
    <source>
        <dbReference type="EMBL" id="CAI6370276.1"/>
    </source>
</evidence>
<proteinExistence type="predicted"/>
<name>A0AAV0XQ39_9HEMI</name>
<organism evidence="1 2">
    <name type="scientific">Macrosiphum euphorbiae</name>
    <name type="common">potato aphid</name>
    <dbReference type="NCBI Taxonomy" id="13131"/>
    <lineage>
        <taxon>Eukaryota</taxon>
        <taxon>Metazoa</taxon>
        <taxon>Ecdysozoa</taxon>
        <taxon>Arthropoda</taxon>
        <taxon>Hexapoda</taxon>
        <taxon>Insecta</taxon>
        <taxon>Pterygota</taxon>
        <taxon>Neoptera</taxon>
        <taxon>Paraneoptera</taxon>
        <taxon>Hemiptera</taxon>
        <taxon>Sternorrhyncha</taxon>
        <taxon>Aphidomorpha</taxon>
        <taxon>Aphidoidea</taxon>
        <taxon>Aphididae</taxon>
        <taxon>Macrosiphini</taxon>
        <taxon>Macrosiphum</taxon>
    </lineage>
</organism>
<protein>
    <submittedName>
        <fullName evidence="1">Uncharacterized protein</fullName>
    </submittedName>
</protein>
<sequence length="111" mass="13141">MMIIIYKIKLLNRPRQNFFFQPNKRLLKKKKRKITDRQDEFLKVCTKALTTNYITEYDAIGINVASKLKRMKQTQYIYSESLINKVLTQGLLETLTSESDICEKSSFRQTP</sequence>
<evidence type="ECO:0000313" key="2">
    <source>
        <dbReference type="Proteomes" id="UP001160148"/>
    </source>
</evidence>
<accession>A0AAV0XQ39</accession>
<reference evidence="1 2" key="1">
    <citation type="submission" date="2023-01" db="EMBL/GenBank/DDBJ databases">
        <authorList>
            <person name="Whitehead M."/>
        </authorList>
    </citation>
    <scope>NUCLEOTIDE SEQUENCE [LARGE SCALE GENOMIC DNA]</scope>
</reference>
<comment type="caution">
    <text evidence="1">The sequence shown here is derived from an EMBL/GenBank/DDBJ whole genome shotgun (WGS) entry which is preliminary data.</text>
</comment>
<dbReference type="Proteomes" id="UP001160148">
    <property type="component" value="Unassembled WGS sequence"/>
</dbReference>
<keyword evidence="2" id="KW-1185">Reference proteome</keyword>
<gene>
    <name evidence="1" type="ORF">MEUPH1_LOCUS24409</name>
</gene>
<dbReference type="EMBL" id="CARXXK010000309">
    <property type="protein sequence ID" value="CAI6370276.1"/>
    <property type="molecule type" value="Genomic_DNA"/>
</dbReference>
<dbReference type="AlphaFoldDB" id="A0AAV0XQ39"/>